<feature type="compositionally biased region" description="Polar residues" evidence="1">
    <location>
        <begin position="871"/>
        <end position="881"/>
    </location>
</feature>
<organism evidence="3 4">
    <name type="scientific">Catenaria anguillulae PL171</name>
    <dbReference type="NCBI Taxonomy" id="765915"/>
    <lineage>
        <taxon>Eukaryota</taxon>
        <taxon>Fungi</taxon>
        <taxon>Fungi incertae sedis</taxon>
        <taxon>Blastocladiomycota</taxon>
        <taxon>Blastocladiomycetes</taxon>
        <taxon>Blastocladiales</taxon>
        <taxon>Catenariaceae</taxon>
        <taxon>Catenaria</taxon>
    </lineage>
</organism>
<dbReference type="OrthoDB" id="405996at2759"/>
<feature type="domain" description="SAC" evidence="2">
    <location>
        <begin position="215"/>
        <end position="583"/>
    </location>
</feature>
<dbReference type="Proteomes" id="UP000193411">
    <property type="component" value="Unassembled WGS sequence"/>
</dbReference>
<feature type="compositionally biased region" description="Low complexity" evidence="1">
    <location>
        <begin position="148"/>
        <end position="159"/>
    </location>
</feature>
<evidence type="ECO:0000256" key="1">
    <source>
        <dbReference type="SAM" id="MobiDB-lite"/>
    </source>
</evidence>
<dbReference type="PANTHER" id="PTHR45662:SF2">
    <property type="entry name" value="PHOSPHATIDYLINOSITOL-3-PHOSPHATASE SAC1"/>
    <property type="match status" value="1"/>
</dbReference>
<keyword evidence="4" id="KW-1185">Reference proteome</keyword>
<dbReference type="EMBL" id="MCFL01000003">
    <property type="protein sequence ID" value="ORZ40389.1"/>
    <property type="molecule type" value="Genomic_DNA"/>
</dbReference>
<comment type="caution">
    <text evidence="3">The sequence shown here is derived from an EMBL/GenBank/DDBJ whole genome shotgun (WGS) entry which is preliminary data.</text>
</comment>
<dbReference type="PROSITE" id="PS50275">
    <property type="entry name" value="SAC"/>
    <property type="match status" value="1"/>
</dbReference>
<dbReference type="STRING" id="765915.A0A1Y2I0X1"/>
<evidence type="ECO:0000313" key="3">
    <source>
        <dbReference type="EMBL" id="ORZ40389.1"/>
    </source>
</evidence>
<reference evidence="3 4" key="1">
    <citation type="submission" date="2016-07" db="EMBL/GenBank/DDBJ databases">
        <title>Pervasive Adenine N6-methylation of Active Genes in Fungi.</title>
        <authorList>
            <consortium name="DOE Joint Genome Institute"/>
            <person name="Mondo S.J."/>
            <person name="Dannebaum R.O."/>
            <person name="Kuo R.C."/>
            <person name="Labutti K."/>
            <person name="Haridas S."/>
            <person name="Kuo A."/>
            <person name="Salamov A."/>
            <person name="Ahrendt S.R."/>
            <person name="Lipzen A."/>
            <person name="Sullivan W."/>
            <person name="Andreopoulos W.B."/>
            <person name="Clum A."/>
            <person name="Lindquist E."/>
            <person name="Daum C."/>
            <person name="Ramamoorthy G.K."/>
            <person name="Gryganskyi A."/>
            <person name="Culley D."/>
            <person name="Magnuson J.K."/>
            <person name="James T.Y."/>
            <person name="O'Malley M.A."/>
            <person name="Stajich J.E."/>
            <person name="Spatafora J.W."/>
            <person name="Visel A."/>
            <person name="Grigoriev I.V."/>
        </authorList>
    </citation>
    <scope>NUCLEOTIDE SEQUENCE [LARGE SCALE GENOMIC DNA]</scope>
    <source>
        <strain evidence="3 4">PL171</strain>
    </source>
</reference>
<accession>A0A1Y2I0X1</accession>
<feature type="region of interest" description="Disordered" evidence="1">
    <location>
        <begin position="135"/>
        <end position="159"/>
    </location>
</feature>
<dbReference type="GO" id="GO:0046856">
    <property type="term" value="P:phosphatidylinositol dephosphorylation"/>
    <property type="evidence" value="ECO:0007669"/>
    <property type="project" value="TreeGrafter"/>
</dbReference>
<sequence>MFPSSTKRVARSGTIITEIPPAALSSQPATANDAAGSPPPPLIAASSILHFRDDFKLSISASDGKFSESNVDLPRLATPNIQRIPFLALLGVLQVARDVHCLVVVKEQEAVSYDAAIYRITKVVLHQIGSFTLPEADKEEPSPVEPVANASPGSSSSSSSWSSTFSSAAGSISNAAGLGLSGIKAVGSTLKSSIGAVVPATSESLSDPARVMEAVAELLSSGHFYHSERDLTRTLQVGRHERWDWNRLNKEFAWNHFLTKSLPPSLLPRVLPIIQGHVNYISVDSPVPHRIMLIARRGCRRGGRRYIHRGLDPEGHAANLVEVEQIVTSFTSDSVQRTSFVQTRGSVPLLWTQSGLSPKPDIQIDTSLSSQTRAMRRHFRRLTSSLNMDRIRIINLLESSGREAVLSSVFRDMLANLALDGITYTEFDFHRECAGLQFQNVAKLIDLLDHELESAGCFWVHEDTRRRPLTPDPATSPTSATVEVGVAGLTPVGGQAARQLSSPSETCASVDDGVNVLLNQTLLVRCNCLDSLDRTNVVQTWIARKALDMQMLRMGLELTPRVEKSHAEAWANLGDTLSQCYTGTDALKGDFTRTGKRNMQGAAMDLRKSVERMYKNSIRDWFDQSVMDILLGHRSWLPAEVHTVTREFSAEEALVAAWTAKLASPPSSPTAGPVANPTNVPPGGAVPDTAKAEGSSNATPTSPSPAPLFASVTLVLTSRNILVRPSATESMQPIPLNQIQEMQVVTNTLAEPLSQSHAVQVVLRDPSTPPVFMDLTPLVPPPGKSLPGTATAGSLPASPAPSSPITLPGSPLKHASTAPSATPPSTPPSQRRAGYGGALFKRALSAFAWGGSSSAPAASEFNDAASGSGGTDKNSSNTSLPVTPVKGNDGTKADMNGGNANVPSAVVDLITAVQETALRELNHVIRGI</sequence>
<gene>
    <name evidence="3" type="ORF">BCR44DRAFT_90993</name>
</gene>
<dbReference type="AlphaFoldDB" id="A0A1Y2I0X1"/>
<dbReference type="GO" id="GO:0005783">
    <property type="term" value="C:endoplasmic reticulum"/>
    <property type="evidence" value="ECO:0007669"/>
    <property type="project" value="TreeGrafter"/>
</dbReference>
<name>A0A1Y2I0X1_9FUNG</name>
<feature type="region of interest" description="Disordered" evidence="1">
    <location>
        <begin position="863"/>
        <end position="899"/>
    </location>
</feature>
<evidence type="ECO:0000313" key="4">
    <source>
        <dbReference type="Proteomes" id="UP000193411"/>
    </source>
</evidence>
<dbReference type="Pfam" id="PF02383">
    <property type="entry name" value="Syja_N"/>
    <property type="match status" value="1"/>
</dbReference>
<feature type="region of interest" description="Disordered" evidence="1">
    <location>
        <begin position="664"/>
        <end position="706"/>
    </location>
</feature>
<protein>
    <submittedName>
        <fullName evidence="3">SacI homology domain-domain-containing protein</fullName>
    </submittedName>
</protein>
<feature type="region of interest" description="Disordered" evidence="1">
    <location>
        <begin position="778"/>
        <end position="834"/>
    </location>
</feature>
<proteinExistence type="predicted"/>
<dbReference type="PANTHER" id="PTHR45662">
    <property type="entry name" value="PHOSPHATIDYLINOSITIDE PHOSPHATASE SAC1"/>
    <property type="match status" value="1"/>
</dbReference>
<dbReference type="InterPro" id="IPR002013">
    <property type="entry name" value="SAC_dom"/>
</dbReference>
<evidence type="ECO:0000259" key="2">
    <source>
        <dbReference type="PROSITE" id="PS50275"/>
    </source>
</evidence>
<dbReference type="GO" id="GO:0043812">
    <property type="term" value="F:phosphatidylinositol-4-phosphate phosphatase activity"/>
    <property type="evidence" value="ECO:0007669"/>
    <property type="project" value="TreeGrafter"/>
</dbReference>